<evidence type="ECO:0000313" key="2">
    <source>
        <dbReference type="EMBL" id="CAE7243841.1"/>
    </source>
</evidence>
<reference evidence="2" key="1">
    <citation type="submission" date="2021-02" db="EMBL/GenBank/DDBJ databases">
        <authorList>
            <person name="Dougan E. K."/>
            <person name="Rhodes N."/>
            <person name="Thang M."/>
            <person name="Chan C."/>
        </authorList>
    </citation>
    <scope>NUCLEOTIDE SEQUENCE</scope>
</reference>
<dbReference type="AlphaFoldDB" id="A0A812LF26"/>
<evidence type="ECO:0000313" key="3">
    <source>
        <dbReference type="Proteomes" id="UP000604046"/>
    </source>
</evidence>
<feature type="region of interest" description="Disordered" evidence="1">
    <location>
        <begin position="40"/>
        <end position="60"/>
    </location>
</feature>
<protein>
    <submittedName>
        <fullName evidence="2">Uncharacterized protein</fullName>
    </submittedName>
</protein>
<comment type="caution">
    <text evidence="2">The sequence shown here is derived from an EMBL/GenBank/DDBJ whole genome shotgun (WGS) entry which is preliminary data.</text>
</comment>
<keyword evidence="3" id="KW-1185">Reference proteome</keyword>
<sequence>MTGHVHHPWHQLAILDRRLEGERVTRLHWAVSHAARSLLVPASRSPRSSSDGQWTGDDGAKLLTSSSAQLLVSFPASCLDSGDHAWHETSAHMGSRSRTRLRYGCRMLNSAASGAAGS</sequence>
<gene>
    <name evidence="2" type="ORF">SNAT2548_LOCUS11349</name>
</gene>
<accession>A0A812LF26</accession>
<proteinExistence type="predicted"/>
<dbReference type="EMBL" id="CAJNDS010001003">
    <property type="protein sequence ID" value="CAE7243841.1"/>
    <property type="molecule type" value="Genomic_DNA"/>
</dbReference>
<name>A0A812LF26_9DINO</name>
<organism evidence="2 3">
    <name type="scientific">Symbiodinium natans</name>
    <dbReference type="NCBI Taxonomy" id="878477"/>
    <lineage>
        <taxon>Eukaryota</taxon>
        <taxon>Sar</taxon>
        <taxon>Alveolata</taxon>
        <taxon>Dinophyceae</taxon>
        <taxon>Suessiales</taxon>
        <taxon>Symbiodiniaceae</taxon>
        <taxon>Symbiodinium</taxon>
    </lineage>
</organism>
<dbReference type="Proteomes" id="UP000604046">
    <property type="component" value="Unassembled WGS sequence"/>
</dbReference>
<evidence type="ECO:0000256" key="1">
    <source>
        <dbReference type="SAM" id="MobiDB-lite"/>
    </source>
</evidence>